<organism evidence="2 3">
    <name type="scientific">Chondromyces apiculatus DSM 436</name>
    <dbReference type="NCBI Taxonomy" id="1192034"/>
    <lineage>
        <taxon>Bacteria</taxon>
        <taxon>Pseudomonadati</taxon>
        <taxon>Myxococcota</taxon>
        <taxon>Polyangia</taxon>
        <taxon>Polyangiales</taxon>
        <taxon>Polyangiaceae</taxon>
        <taxon>Chondromyces</taxon>
    </lineage>
</organism>
<evidence type="ECO:0000313" key="2">
    <source>
        <dbReference type="EMBL" id="EYF07274.1"/>
    </source>
</evidence>
<comment type="caution">
    <text evidence="2">The sequence shown here is derived from an EMBL/GenBank/DDBJ whole genome shotgun (WGS) entry which is preliminary data.</text>
</comment>
<sequence length="64" mass="6525">MSPVHAVLGEDVQSGEANGPGSKRGAPPQREATWGASLCQGGLRRQSATDVVARGGQGRVKAAR</sequence>
<evidence type="ECO:0000313" key="3">
    <source>
        <dbReference type="Proteomes" id="UP000019678"/>
    </source>
</evidence>
<gene>
    <name evidence="2" type="ORF">CAP_0753</name>
</gene>
<name>A0A017TDF5_9BACT</name>
<dbReference type="AlphaFoldDB" id="A0A017TDF5"/>
<proteinExistence type="predicted"/>
<reference evidence="2 3" key="1">
    <citation type="submission" date="2013-05" db="EMBL/GenBank/DDBJ databases">
        <title>Genome assembly of Chondromyces apiculatus DSM 436.</title>
        <authorList>
            <person name="Sharma G."/>
            <person name="Khatri I."/>
            <person name="Kaur C."/>
            <person name="Mayilraj S."/>
            <person name="Subramanian S."/>
        </authorList>
    </citation>
    <scope>NUCLEOTIDE SEQUENCE [LARGE SCALE GENOMIC DNA]</scope>
    <source>
        <strain evidence="2 3">DSM 436</strain>
    </source>
</reference>
<dbReference type="EMBL" id="ASRX01000011">
    <property type="protein sequence ID" value="EYF07274.1"/>
    <property type="molecule type" value="Genomic_DNA"/>
</dbReference>
<evidence type="ECO:0000256" key="1">
    <source>
        <dbReference type="SAM" id="MobiDB-lite"/>
    </source>
</evidence>
<dbReference type="Proteomes" id="UP000019678">
    <property type="component" value="Unassembled WGS sequence"/>
</dbReference>
<keyword evidence="3" id="KW-1185">Reference proteome</keyword>
<protein>
    <submittedName>
        <fullName evidence="2">Uncharacterized protein</fullName>
    </submittedName>
</protein>
<accession>A0A017TDF5</accession>
<feature type="region of interest" description="Disordered" evidence="1">
    <location>
        <begin position="1"/>
        <end position="64"/>
    </location>
</feature>